<reference evidence="1" key="1">
    <citation type="submission" date="2017-07" db="EMBL/GenBank/DDBJ databases">
        <title>Taro Niue Genome Assembly and Annotation.</title>
        <authorList>
            <person name="Atibalentja N."/>
            <person name="Keating K."/>
            <person name="Fields C.J."/>
        </authorList>
    </citation>
    <scope>NUCLEOTIDE SEQUENCE</scope>
    <source>
        <strain evidence="1">Niue_2</strain>
        <tissue evidence="1">Leaf</tissue>
    </source>
</reference>
<gene>
    <name evidence="1" type="ORF">Taro_000127</name>
</gene>
<evidence type="ECO:0000313" key="1">
    <source>
        <dbReference type="EMBL" id="MQL67840.1"/>
    </source>
</evidence>
<name>A0A843TFR6_COLES</name>
<sequence length="82" mass="9276">MNTYQVVMNSKEIVMVTYEVVTISKSLRVLKKSLRTRRSSPVNVSGNCQDGDECRTFKLIFNLGGEDTGQLRVFRNECNGGR</sequence>
<accession>A0A843TFR6</accession>
<dbReference type="AlphaFoldDB" id="A0A843TFR6"/>
<evidence type="ECO:0000313" key="2">
    <source>
        <dbReference type="Proteomes" id="UP000652761"/>
    </source>
</evidence>
<protein>
    <submittedName>
        <fullName evidence="1">Uncharacterized protein</fullName>
    </submittedName>
</protein>
<proteinExistence type="predicted"/>
<dbReference type="Proteomes" id="UP000652761">
    <property type="component" value="Unassembled WGS sequence"/>
</dbReference>
<organism evidence="1 2">
    <name type="scientific">Colocasia esculenta</name>
    <name type="common">Wild taro</name>
    <name type="synonym">Arum esculentum</name>
    <dbReference type="NCBI Taxonomy" id="4460"/>
    <lineage>
        <taxon>Eukaryota</taxon>
        <taxon>Viridiplantae</taxon>
        <taxon>Streptophyta</taxon>
        <taxon>Embryophyta</taxon>
        <taxon>Tracheophyta</taxon>
        <taxon>Spermatophyta</taxon>
        <taxon>Magnoliopsida</taxon>
        <taxon>Liliopsida</taxon>
        <taxon>Araceae</taxon>
        <taxon>Aroideae</taxon>
        <taxon>Colocasieae</taxon>
        <taxon>Colocasia</taxon>
    </lineage>
</organism>
<comment type="caution">
    <text evidence="1">The sequence shown here is derived from an EMBL/GenBank/DDBJ whole genome shotgun (WGS) entry which is preliminary data.</text>
</comment>
<keyword evidence="2" id="KW-1185">Reference proteome</keyword>
<dbReference type="EMBL" id="NMUH01000002">
    <property type="protein sequence ID" value="MQL67840.1"/>
    <property type="molecule type" value="Genomic_DNA"/>
</dbReference>